<protein>
    <submittedName>
        <fullName evidence="2">Uncharacterized protein</fullName>
    </submittedName>
</protein>
<accession>A0A975XTK0</accession>
<proteinExistence type="predicted"/>
<keyword evidence="3" id="KW-1185">Reference proteome</keyword>
<reference evidence="2" key="1">
    <citation type="submission" date="2020-11" db="EMBL/GenBank/DDBJ databases">
        <title>Azospira inquinata sp. nov.</title>
        <authorList>
            <person name="Moe W.M."/>
            <person name="Mikes M.C."/>
        </authorList>
    </citation>
    <scope>NUCLEOTIDE SEQUENCE</scope>
    <source>
        <strain evidence="2">Azo-3</strain>
    </source>
</reference>
<dbReference type="KEGG" id="aiq:Azoinq_08010"/>
<gene>
    <name evidence="2" type="ORF">Azoinq_08010</name>
</gene>
<feature type="region of interest" description="Disordered" evidence="1">
    <location>
        <begin position="1"/>
        <end position="31"/>
    </location>
</feature>
<feature type="compositionally biased region" description="Polar residues" evidence="1">
    <location>
        <begin position="1"/>
        <end position="25"/>
    </location>
</feature>
<organism evidence="2 3">
    <name type="scientific">Azospira inquinata</name>
    <dbReference type="NCBI Taxonomy" id="2785627"/>
    <lineage>
        <taxon>Bacteria</taxon>
        <taxon>Pseudomonadati</taxon>
        <taxon>Pseudomonadota</taxon>
        <taxon>Betaproteobacteria</taxon>
        <taxon>Rhodocyclales</taxon>
        <taxon>Rhodocyclaceae</taxon>
        <taxon>Azospira</taxon>
    </lineage>
</organism>
<dbReference type="AlphaFoldDB" id="A0A975XTK0"/>
<evidence type="ECO:0000313" key="2">
    <source>
        <dbReference type="EMBL" id="QWT47823.1"/>
    </source>
</evidence>
<dbReference type="RefSeq" id="WP_216130217.1">
    <property type="nucleotide sequence ID" value="NZ_CP064782.1"/>
</dbReference>
<dbReference type="Proteomes" id="UP000683428">
    <property type="component" value="Chromosome"/>
</dbReference>
<evidence type="ECO:0000313" key="3">
    <source>
        <dbReference type="Proteomes" id="UP000683428"/>
    </source>
</evidence>
<evidence type="ECO:0000256" key="1">
    <source>
        <dbReference type="SAM" id="MobiDB-lite"/>
    </source>
</evidence>
<dbReference type="EMBL" id="CP064782">
    <property type="protein sequence ID" value="QWT47823.1"/>
    <property type="molecule type" value="Genomic_DNA"/>
</dbReference>
<sequence>MAKQQRASRPAPSSGNTPRASGTTPSRRRPRLEYLAAVRFLNGEHHLYSISNARNEDDVRRMVREELTDVASVLVAL</sequence>
<name>A0A975XTK0_9RHOO</name>